<name>A0A1Z4EBW6_9MYCO</name>
<dbReference type="AlphaFoldDB" id="A0A1Z4EBW6"/>
<organism evidence="7 8">
    <name type="scientific">Mycobacterium shigaense</name>
    <dbReference type="NCBI Taxonomy" id="722731"/>
    <lineage>
        <taxon>Bacteria</taxon>
        <taxon>Bacillati</taxon>
        <taxon>Actinomycetota</taxon>
        <taxon>Actinomycetes</taxon>
        <taxon>Mycobacteriales</taxon>
        <taxon>Mycobacteriaceae</taxon>
        <taxon>Mycobacterium</taxon>
        <taxon>Mycobacterium simiae complex</taxon>
    </lineage>
</organism>
<evidence type="ECO:0000313" key="8">
    <source>
        <dbReference type="Proteomes" id="UP000217736"/>
    </source>
</evidence>
<evidence type="ECO:0000256" key="5">
    <source>
        <dbReference type="ARBA" id="ARBA00022989"/>
    </source>
</evidence>
<gene>
    <name evidence="7" type="ORF">MSG_00282</name>
</gene>
<evidence type="ECO:0000256" key="3">
    <source>
        <dbReference type="ARBA" id="ARBA00022475"/>
    </source>
</evidence>
<evidence type="ECO:0000313" key="7">
    <source>
        <dbReference type="EMBL" id="BAX90448.1"/>
    </source>
</evidence>
<keyword evidence="6" id="KW-0472">Membrane</keyword>
<dbReference type="Pfam" id="PF05423">
    <property type="entry name" value="Mycobact_memb"/>
    <property type="match status" value="1"/>
</dbReference>
<sequence>MFSAFKYGWLPLVAVAVIVLSGYAVFQLHDVFGSQNINTATETKDDSRNTMPKDVVYEIFGPSSTRGQVNYLDERTQPQREYFTALPWRFVITTTLPSVFASVVAQGDKDSIGCRIIVDGVIRDEQTAHNRDAQTFCLVKAA</sequence>
<evidence type="ECO:0000256" key="6">
    <source>
        <dbReference type="ARBA" id="ARBA00023136"/>
    </source>
</evidence>
<evidence type="ECO:0000256" key="1">
    <source>
        <dbReference type="ARBA" id="ARBA00004236"/>
    </source>
</evidence>
<proteinExistence type="inferred from homology"/>
<dbReference type="GO" id="GO:0005886">
    <property type="term" value="C:plasma membrane"/>
    <property type="evidence" value="ECO:0007669"/>
    <property type="project" value="UniProtKB-SubCell"/>
</dbReference>
<evidence type="ECO:0000256" key="2">
    <source>
        <dbReference type="ARBA" id="ARBA00007531"/>
    </source>
</evidence>
<keyword evidence="5" id="KW-1133">Transmembrane helix</keyword>
<accession>A0A1Z4EBW6</accession>
<dbReference type="Gene3D" id="2.60.40.2880">
    <property type="entry name" value="MmpS1-5, C-terminal soluble domain"/>
    <property type="match status" value="1"/>
</dbReference>
<reference evidence="8" key="1">
    <citation type="submission" date="2017-06" db="EMBL/GenBank/DDBJ databases">
        <title>Complete Genome Sequence of Mycobacterium shigaense.</title>
        <authorList>
            <person name="Fukano H."/>
            <person name="Yoshida M."/>
            <person name="Kazumi Y."/>
            <person name="Ogura Y."/>
            <person name="Mitarai S."/>
            <person name="Hayashi T."/>
            <person name="Hoshino Y."/>
        </authorList>
    </citation>
    <scope>NUCLEOTIDE SEQUENCE [LARGE SCALE GENOMIC DNA]</scope>
    <source>
        <strain evidence="8">UN-152</strain>
    </source>
</reference>
<dbReference type="EMBL" id="AP018164">
    <property type="protein sequence ID" value="BAX90448.1"/>
    <property type="molecule type" value="Genomic_DNA"/>
</dbReference>
<protein>
    <submittedName>
        <fullName evidence="7">Putative conserved membrane protein, MmpS</fullName>
    </submittedName>
</protein>
<comment type="subcellular location">
    <subcellularLocation>
        <location evidence="1">Cell membrane</location>
    </subcellularLocation>
</comment>
<dbReference type="InterPro" id="IPR038468">
    <property type="entry name" value="MmpS_C"/>
</dbReference>
<keyword evidence="4" id="KW-0812">Transmembrane</keyword>
<evidence type="ECO:0000256" key="4">
    <source>
        <dbReference type="ARBA" id="ARBA00022692"/>
    </source>
</evidence>
<dbReference type="Proteomes" id="UP000217736">
    <property type="component" value="Chromosome"/>
</dbReference>
<dbReference type="KEGG" id="mshg:MSG_00282"/>
<keyword evidence="3" id="KW-1003">Cell membrane</keyword>
<dbReference type="OrthoDB" id="3398257at2"/>
<dbReference type="InterPro" id="IPR008693">
    <property type="entry name" value="MmpS"/>
</dbReference>
<dbReference type="RefSeq" id="WP_096436449.1">
    <property type="nucleotide sequence ID" value="NZ_AP018164.1"/>
</dbReference>
<comment type="similarity">
    <text evidence="2">Belongs to the MmpS family.</text>
</comment>
<keyword evidence="8" id="KW-1185">Reference proteome</keyword>